<keyword evidence="3" id="KW-1185">Reference proteome</keyword>
<feature type="chain" id="PRO_5019139760" evidence="1">
    <location>
        <begin position="19"/>
        <end position="73"/>
    </location>
</feature>
<evidence type="ECO:0000313" key="2">
    <source>
        <dbReference type="EnsemblPlants" id="AET1Gv20667500.1"/>
    </source>
</evidence>
<reference evidence="2" key="5">
    <citation type="journal article" date="2021" name="G3 (Bethesda)">
        <title>Aegilops tauschii genome assembly Aet v5.0 features greater sequence contiguity and improved annotation.</title>
        <authorList>
            <person name="Wang L."/>
            <person name="Zhu T."/>
            <person name="Rodriguez J.C."/>
            <person name="Deal K.R."/>
            <person name="Dubcovsky J."/>
            <person name="McGuire P.E."/>
            <person name="Lux T."/>
            <person name="Spannagl M."/>
            <person name="Mayer K.F.X."/>
            <person name="Baldrich P."/>
            <person name="Meyers B.C."/>
            <person name="Huo N."/>
            <person name="Gu Y.Q."/>
            <person name="Zhou H."/>
            <person name="Devos K.M."/>
            <person name="Bennetzen J.L."/>
            <person name="Unver T."/>
            <person name="Budak H."/>
            <person name="Gulick P.J."/>
            <person name="Galiba G."/>
            <person name="Kalapos B."/>
            <person name="Nelson D.R."/>
            <person name="Li P."/>
            <person name="You F.M."/>
            <person name="Luo M.C."/>
            <person name="Dvorak J."/>
        </authorList>
    </citation>
    <scope>NUCLEOTIDE SEQUENCE [LARGE SCALE GENOMIC DNA]</scope>
    <source>
        <strain evidence="2">cv. AL8/78</strain>
    </source>
</reference>
<evidence type="ECO:0000313" key="3">
    <source>
        <dbReference type="Proteomes" id="UP000015105"/>
    </source>
</evidence>
<dbReference type="Gramene" id="AET1Gv20667500.1">
    <property type="protein sequence ID" value="AET1Gv20667500.1"/>
    <property type="gene ID" value="AET1Gv20667500"/>
</dbReference>
<feature type="signal peptide" evidence="1">
    <location>
        <begin position="1"/>
        <end position="18"/>
    </location>
</feature>
<proteinExistence type="predicted"/>
<dbReference type="Proteomes" id="UP000015105">
    <property type="component" value="Chromosome 1D"/>
</dbReference>
<name>A0A452Z856_AEGTS</name>
<accession>A0A452Z856</accession>
<reference evidence="3" key="2">
    <citation type="journal article" date="2017" name="Nat. Plants">
        <title>The Aegilops tauschii genome reveals multiple impacts of transposons.</title>
        <authorList>
            <person name="Zhao G."/>
            <person name="Zou C."/>
            <person name="Li K."/>
            <person name="Wang K."/>
            <person name="Li T."/>
            <person name="Gao L."/>
            <person name="Zhang X."/>
            <person name="Wang H."/>
            <person name="Yang Z."/>
            <person name="Liu X."/>
            <person name="Jiang W."/>
            <person name="Mao L."/>
            <person name="Kong X."/>
            <person name="Jiao Y."/>
            <person name="Jia J."/>
        </authorList>
    </citation>
    <scope>NUCLEOTIDE SEQUENCE [LARGE SCALE GENOMIC DNA]</scope>
    <source>
        <strain evidence="3">cv. AL8/78</strain>
    </source>
</reference>
<sequence>MDVALMLRWVWLILHGEGGLWLQLLQAKYLRGAPLLTGSDIAGSQFWKSIQKIKHEIRLGTTFSVGNGNDTQF</sequence>
<keyword evidence="1" id="KW-0732">Signal</keyword>
<protein>
    <submittedName>
        <fullName evidence="2">Uncharacterized protein</fullName>
    </submittedName>
</protein>
<dbReference type="AlphaFoldDB" id="A0A452Z856"/>
<reference evidence="2" key="4">
    <citation type="submission" date="2019-03" db="UniProtKB">
        <authorList>
            <consortium name="EnsemblPlants"/>
        </authorList>
    </citation>
    <scope>IDENTIFICATION</scope>
</reference>
<reference evidence="2" key="3">
    <citation type="journal article" date="2017" name="Nature">
        <title>Genome sequence of the progenitor of the wheat D genome Aegilops tauschii.</title>
        <authorList>
            <person name="Luo M.C."/>
            <person name="Gu Y.Q."/>
            <person name="Puiu D."/>
            <person name="Wang H."/>
            <person name="Twardziok S.O."/>
            <person name="Deal K.R."/>
            <person name="Huo N."/>
            <person name="Zhu T."/>
            <person name="Wang L."/>
            <person name="Wang Y."/>
            <person name="McGuire P.E."/>
            <person name="Liu S."/>
            <person name="Long H."/>
            <person name="Ramasamy R.K."/>
            <person name="Rodriguez J.C."/>
            <person name="Van S.L."/>
            <person name="Yuan L."/>
            <person name="Wang Z."/>
            <person name="Xia Z."/>
            <person name="Xiao L."/>
            <person name="Anderson O.D."/>
            <person name="Ouyang S."/>
            <person name="Liang Y."/>
            <person name="Zimin A.V."/>
            <person name="Pertea G."/>
            <person name="Qi P."/>
            <person name="Bennetzen J.L."/>
            <person name="Dai X."/>
            <person name="Dawson M.W."/>
            <person name="Muller H.G."/>
            <person name="Kugler K."/>
            <person name="Rivarola-Duarte L."/>
            <person name="Spannagl M."/>
            <person name="Mayer K.F.X."/>
            <person name="Lu F.H."/>
            <person name="Bevan M.W."/>
            <person name="Leroy P."/>
            <person name="Li P."/>
            <person name="You F.M."/>
            <person name="Sun Q."/>
            <person name="Liu Z."/>
            <person name="Lyons E."/>
            <person name="Wicker T."/>
            <person name="Salzberg S.L."/>
            <person name="Devos K.M."/>
            <person name="Dvorak J."/>
        </authorList>
    </citation>
    <scope>NUCLEOTIDE SEQUENCE [LARGE SCALE GENOMIC DNA]</scope>
    <source>
        <strain evidence="2">cv. AL8/78</strain>
    </source>
</reference>
<evidence type="ECO:0000256" key="1">
    <source>
        <dbReference type="SAM" id="SignalP"/>
    </source>
</evidence>
<organism evidence="2 3">
    <name type="scientific">Aegilops tauschii subsp. strangulata</name>
    <name type="common">Goatgrass</name>
    <dbReference type="NCBI Taxonomy" id="200361"/>
    <lineage>
        <taxon>Eukaryota</taxon>
        <taxon>Viridiplantae</taxon>
        <taxon>Streptophyta</taxon>
        <taxon>Embryophyta</taxon>
        <taxon>Tracheophyta</taxon>
        <taxon>Spermatophyta</taxon>
        <taxon>Magnoliopsida</taxon>
        <taxon>Liliopsida</taxon>
        <taxon>Poales</taxon>
        <taxon>Poaceae</taxon>
        <taxon>BOP clade</taxon>
        <taxon>Pooideae</taxon>
        <taxon>Triticodae</taxon>
        <taxon>Triticeae</taxon>
        <taxon>Triticinae</taxon>
        <taxon>Aegilops</taxon>
    </lineage>
</organism>
<dbReference type="EnsemblPlants" id="AET1Gv20667500.1">
    <property type="protein sequence ID" value="AET1Gv20667500.1"/>
    <property type="gene ID" value="AET1Gv20667500"/>
</dbReference>
<reference evidence="3" key="1">
    <citation type="journal article" date="2014" name="Science">
        <title>Ancient hybridizations among the ancestral genomes of bread wheat.</title>
        <authorList>
            <consortium name="International Wheat Genome Sequencing Consortium,"/>
            <person name="Marcussen T."/>
            <person name="Sandve S.R."/>
            <person name="Heier L."/>
            <person name="Spannagl M."/>
            <person name="Pfeifer M."/>
            <person name="Jakobsen K.S."/>
            <person name="Wulff B.B."/>
            <person name="Steuernagel B."/>
            <person name="Mayer K.F."/>
            <person name="Olsen O.A."/>
        </authorList>
    </citation>
    <scope>NUCLEOTIDE SEQUENCE [LARGE SCALE GENOMIC DNA]</scope>
    <source>
        <strain evidence="3">cv. AL8/78</strain>
    </source>
</reference>